<dbReference type="GO" id="GO:0016020">
    <property type="term" value="C:membrane"/>
    <property type="evidence" value="ECO:0007669"/>
    <property type="project" value="UniProtKB-SubCell"/>
</dbReference>
<dbReference type="Pfam" id="PF13886">
    <property type="entry name" value="TM7S3_TM198"/>
    <property type="match status" value="1"/>
</dbReference>
<feature type="transmembrane region" description="Helical" evidence="5">
    <location>
        <begin position="39"/>
        <end position="58"/>
    </location>
</feature>
<accession>A0A1V9ZQD6</accession>
<keyword evidence="3 5" id="KW-1133">Transmembrane helix</keyword>
<comment type="subcellular location">
    <subcellularLocation>
        <location evidence="1">Membrane</location>
        <topology evidence="1">Multi-pass membrane protein</topology>
    </subcellularLocation>
</comment>
<dbReference type="OrthoDB" id="79133at2759"/>
<comment type="caution">
    <text evidence="7">The sequence shown here is derived from an EMBL/GenBank/DDBJ whole genome shotgun (WGS) entry which is preliminary data.</text>
</comment>
<feature type="transmembrane region" description="Helical" evidence="5">
    <location>
        <begin position="6"/>
        <end position="27"/>
    </location>
</feature>
<evidence type="ECO:0000256" key="2">
    <source>
        <dbReference type="ARBA" id="ARBA00022692"/>
    </source>
</evidence>
<keyword evidence="4 5" id="KW-0472">Membrane</keyword>
<feature type="transmembrane region" description="Helical" evidence="5">
    <location>
        <begin position="137"/>
        <end position="158"/>
    </location>
</feature>
<organism evidence="7 8">
    <name type="scientific">Thraustotheca clavata</name>
    <dbReference type="NCBI Taxonomy" id="74557"/>
    <lineage>
        <taxon>Eukaryota</taxon>
        <taxon>Sar</taxon>
        <taxon>Stramenopiles</taxon>
        <taxon>Oomycota</taxon>
        <taxon>Saprolegniomycetes</taxon>
        <taxon>Saprolegniales</taxon>
        <taxon>Achlyaceae</taxon>
        <taxon>Thraustotheca</taxon>
    </lineage>
</organism>
<protein>
    <recommendedName>
        <fullName evidence="6">TM7S3/TM198-like domain-containing protein</fullName>
    </recommendedName>
</protein>
<evidence type="ECO:0000313" key="8">
    <source>
        <dbReference type="Proteomes" id="UP000243217"/>
    </source>
</evidence>
<feature type="transmembrane region" description="Helical" evidence="5">
    <location>
        <begin position="164"/>
        <end position="184"/>
    </location>
</feature>
<evidence type="ECO:0000256" key="5">
    <source>
        <dbReference type="SAM" id="Phobius"/>
    </source>
</evidence>
<dbReference type="Proteomes" id="UP000243217">
    <property type="component" value="Unassembled WGS sequence"/>
</dbReference>
<evidence type="ECO:0000256" key="1">
    <source>
        <dbReference type="ARBA" id="ARBA00004141"/>
    </source>
</evidence>
<evidence type="ECO:0000256" key="4">
    <source>
        <dbReference type="ARBA" id="ARBA00023136"/>
    </source>
</evidence>
<reference evidence="7 8" key="1">
    <citation type="journal article" date="2014" name="Genome Biol. Evol.">
        <title>The secreted proteins of Achlya hypogyna and Thraustotheca clavata identify the ancestral oomycete secretome and reveal gene acquisitions by horizontal gene transfer.</title>
        <authorList>
            <person name="Misner I."/>
            <person name="Blouin N."/>
            <person name="Leonard G."/>
            <person name="Richards T.A."/>
            <person name="Lane C.E."/>
        </authorList>
    </citation>
    <scope>NUCLEOTIDE SEQUENCE [LARGE SCALE GENOMIC DNA]</scope>
    <source>
        <strain evidence="7 8">ATCC 34112</strain>
    </source>
</reference>
<evidence type="ECO:0000313" key="7">
    <source>
        <dbReference type="EMBL" id="OQS00238.1"/>
    </source>
</evidence>
<dbReference type="AlphaFoldDB" id="A0A1V9ZQD6"/>
<keyword evidence="8" id="KW-1185">Reference proteome</keyword>
<name>A0A1V9ZQD6_9STRA</name>
<keyword evidence="2 5" id="KW-0812">Transmembrane</keyword>
<dbReference type="InterPro" id="IPR025256">
    <property type="entry name" value="TM7S3/TM198-like_dom"/>
</dbReference>
<feature type="transmembrane region" description="Helical" evidence="5">
    <location>
        <begin position="64"/>
        <end position="82"/>
    </location>
</feature>
<feature type="domain" description="TM7S3/TM198-like" evidence="6">
    <location>
        <begin position="16"/>
        <end position="184"/>
    </location>
</feature>
<evidence type="ECO:0000256" key="3">
    <source>
        <dbReference type="ARBA" id="ARBA00022989"/>
    </source>
</evidence>
<feature type="transmembrane region" description="Helical" evidence="5">
    <location>
        <begin position="113"/>
        <end position="130"/>
    </location>
</feature>
<dbReference type="EMBL" id="JNBS01001732">
    <property type="protein sequence ID" value="OQS00238.1"/>
    <property type="molecule type" value="Genomic_DNA"/>
</dbReference>
<proteinExistence type="predicted"/>
<gene>
    <name evidence="7" type="ORF">THRCLA_21714</name>
</gene>
<sequence length="219" mass="24173">MSQFAPYLRFLGCLAVLMVAASMPLCFFGYRWLPHTSRLCTFFLVLLLSVQGVITLTTEEVYNANLNIVCVVLALLVVPLTWKLPTITEFCVGALVGASLVIEVFEFTGNESIWVFLFALVAGGGMGFVCRRRRAMLICAMAFNGSMMLVTAISLLLLRLPENFAVIYFGGHALIFLVGVFIQYKFTAKGIDHHGPTFSDVVLGKNMIETPPPTVYQQV</sequence>
<evidence type="ECO:0000259" key="6">
    <source>
        <dbReference type="Pfam" id="PF13886"/>
    </source>
</evidence>